<keyword evidence="8" id="KW-0902">Two-component regulatory system</keyword>
<evidence type="ECO:0000256" key="6">
    <source>
        <dbReference type="ARBA" id="ARBA00022777"/>
    </source>
</evidence>
<evidence type="ECO:0000259" key="9">
    <source>
        <dbReference type="PROSITE" id="PS50109"/>
    </source>
</evidence>
<gene>
    <name evidence="10" type="ORF">FGK64_16885</name>
</gene>
<dbReference type="PROSITE" id="PS50109">
    <property type="entry name" value="HIS_KIN"/>
    <property type="match status" value="1"/>
</dbReference>
<evidence type="ECO:0000256" key="1">
    <source>
        <dbReference type="ARBA" id="ARBA00000085"/>
    </source>
</evidence>
<accession>A0ABY2X945</accession>
<comment type="caution">
    <text evidence="10">The sequence shown here is derived from an EMBL/GenBank/DDBJ whole genome shotgun (WGS) entry which is preliminary data.</text>
</comment>
<dbReference type="EMBL" id="VCPC01000003">
    <property type="protein sequence ID" value="TMV11927.1"/>
    <property type="molecule type" value="Genomic_DNA"/>
</dbReference>
<dbReference type="Proteomes" id="UP001191082">
    <property type="component" value="Unassembled WGS sequence"/>
</dbReference>
<dbReference type="SMART" id="SM00387">
    <property type="entry name" value="HATPase_c"/>
    <property type="match status" value="1"/>
</dbReference>
<dbReference type="GO" id="GO:0016301">
    <property type="term" value="F:kinase activity"/>
    <property type="evidence" value="ECO:0007669"/>
    <property type="project" value="UniProtKB-KW"/>
</dbReference>
<evidence type="ECO:0000256" key="3">
    <source>
        <dbReference type="ARBA" id="ARBA00022553"/>
    </source>
</evidence>
<dbReference type="InterPro" id="IPR036097">
    <property type="entry name" value="HisK_dim/P_sf"/>
</dbReference>
<keyword evidence="7" id="KW-0067">ATP-binding</keyword>
<dbReference type="Pfam" id="PF02518">
    <property type="entry name" value="HATPase_c"/>
    <property type="match status" value="1"/>
</dbReference>
<evidence type="ECO:0000256" key="4">
    <source>
        <dbReference type="ARBA" id="ARBA00022679"/>
    </source>
</evidence>
<dbReference type="SMART" id="SM00065">
    <property type="entry name" value="GAF"/>
    <property type="match status" value="1"/>
</dbReference>
<keyword evidence="4" id="KW-0808">Transferase</keyword>
<dbReference type="InterPro" id="IPR003661">
    <property type="entry name" value="HisK_dim/P_dom"/>
</dbReference>
<dbReference type="Gene3D" id="1.10.287.130">
    <property type="match status" value="1"/>
</dbReference>
<keyword evidence="3" id="KW-0597">Phosphoprotein</keyword>
<dbReference type="SUPFAM" id="SSF47384">
    <property type="entry name" value="Homodimeric domain of signal transducing histidine kinase"/>
    <property type="match status" value="1"/>
</dbReference>
<evidence type="ECO:0000256" key="8">
    <source>
        <dbReference type="ARBA" id="ARBA00023012"/>
    </source>
</evidence>
<keyword evidence="6 10" id="KW-0418">Kinase</keyword>
<dbReference type="SMART" id="SM00388">
    <property type="entry name" value="HisKA"/>
    <property type="match status" value="1"/>
</dbReference>
<feature type="domain" description="Histidine kinase" evidence="9">
    <location>
        <begin position="198"/>
        <end position="409"/>
    </location>
</feature>
<evidence type="ECO:0000256" key="5">
    <source>
        <dbReference type="ARBA" id="ARBA00022741"/>
    </source>
</evidence>
<proteinExistence type="predicted"/>
<evidence type="ECO:0000256" key="7">
    <source>
        <dbReference type="ARBA" id="ARBA00022840"/>
    </source>
</evidence>
<dbReference type="InterPro" id="IPR003018">
    <property type="entry name" value="GAF"/>
</dbReference>
<dbReference type="Gene3D" id="3.30.565.10">
    <property type="entry name" value="Histidine kinase-like ATPase, C-terminal domain"/>
    <property type="match status" value="1"/>
</dbReference>
<dbReference type="PRINTS" id="PR00344">
    <property type="entry name" value="BCTRLSENSOR"/>
</dbReference>
<dbReference type="InterPro" id="IPR036890">
    <property type="entry name" value="HATPase_C_sf"/>
</dbReference>
<sequence>MTENINLRAMQNHEAYLAGTHDFQEDIQRLAESDLVSTLLETVMLATSMRFAGVARVTADRWVACRTVDDVHFGIDAGDEIAIESTFCQSVRDTSEMVIFSDALSDPLYKDNPIASAFGIVSYASVPIYRSDGTFFGTLCAIDTEPKDVNNPRSVAMLQMFANLIGRSLETEERLEAQELLVDHERKLLRIQEEFLAILGHDLKNPVAALSSGVRLLRKQPQSEEGYKLLALMRTSVHRTGELIENMMQHAKARLGGGITISAKSNAPLSEELVQIIEEFRVAEPDRKIELNLELSAPITCDSPRIVQAVSNLISNAIRHGAPDTSVKMTATCQEHSVVIEVENQGDAIPADVLTNMFEPFQRGHTARVGGLGLGLHIASSIAKAHDGCLSAASEGTSTVFRLEFPLRKPAVSC</sequence>
<reference evidence="10 11" key="1">
    <citation type="submission" date="2019-05" db="EMBL/GenBank/DDBJ databases">
        <title>Marivita sp. nov. isolated from sea sediment.</title>
        <authorList>
            <person name="Kim W."/>
        </authorList>
    </citation>
    <scope>NUCLEOTIDE SEQUENCE [LARGE SCALE GENOMIC DNA]</scope>
    <source>
        <strain evidence="10 11">CAU 1492</strain>
    </source>
</reference>
<dbReference type="CDD" id="cd00082">
    <property type="entry name" value="HisKA"/>
    <property type="match status" value="1"/>
</dbReference>
<dbReference type="RefSeq" id="WP_138864986.1">
    <property type="nucleotide sequence ID" value="NZ_VCPC01000003.1"/>
</dbReference>
<dbReference type="Gene3D" id="3.30.450.40">
    <property type="match status" value="1"/>
</dbReference>
<dbReference type="InterPro" id="IPR050351">
    <property type="entry name" value="BphY/WalK/GraS-like"/>
</dbReference>
<dbReference type="CDD" id="cd00075">
    <property type="entry name" value="HATPase"/>
    <property type="match status" value="1"/>
</dbReference>
<comment type="catalytic activity">
    <reaction evidence="1">
        <text>ATP + protein L-histidine = ADP + protein N-phospho-L-histidine.</text>
        <dbReference type="EC" id="2.7.13.3"/>
    </reaction>
</comment>
<dbReference type="InterPro" id="IPR004358">
    <property type="entry name" value="Sig_transdc_His_kin-like_C"/>
</dbReference>
<evidence type="ECO:0000256" key="2">
    <source>
        <dbReference type="ARBA" id="ARBA00012438"/>
    </source>
</evidence>
<dbReference type="PANTHER" id="PTHR42878:SF7">
    <property type="entry name" value="SENSOR HISTIDINE KINASE GLRK"/>
    <property type="match status" value="1"/>
</dbReference>
<dbReference type="PANTHER" id="PTHR42878">
    <property type="entry name" value="TWO-COMPONENT HISTIDINE KINASE"/>
    <property type="match status" value="1"/>
</dbReference>
<evidence type="ECO:0000313" key="10">
    <source>
        <dbReference type="EMBL" id="TMV11927.1"/>
    </source>
</evidence>
<dbReference type="EC" id="2.7.13.3" evidence="2"/>
<name>A0ABY2X945_9RHOB</name>
<keyword evidence="11" id="KW-1185">Reference proteome</keyword>
<dbReference type="SUPFAM" id="SSF55874">
    <property type="entry name" value="ATPase domain of HSP90 chaperone/DNA topoisomerase II/histidine kinase"/>
    <property type="match status" value="1"/>
</dbReference>
<organism evidence="10 11">
    <name type="scientific">Arenibacterium halophilum</name>
    <dbReference type="NCBI Taxonomy" id="2583821"/>
    <lineage>
        <taxon>Bacteria</taxon>
        <taxon>Pseudomonadati</taxon>
        <taxon>Pseudomonadota</taxon>
        <taxon>Alphaproteobacteria</taxon>
        <taxon>Rhodobacterales</taxon>
        <taxon>Paracoccaceae</taxon>
        <taxon>Arenibacterium</taxon>
    </lineage>
</organism>
<dbReference type="InterPro" id="IPR005467">
    <property type="entry name" value="His_kinase_dom"/>
</dbReference>
<protein>
    <recommendedName>
        <fullName evidence="2">histidine kinase</fullName>
        <ecNumber evidence="2">2.7.13.3</ecNumber>
    </recommendedName>
</protein>
<dbReference type="SUPFAM" id="SSF55781">
    <property type="entry name" value="GAF domain-like"/>
    <property type="match status" value="1"/>
</dbReference>
<keyword evidence="5" id="KW-0547">Nucleotide-binding</keyword>
<dbReference type="Pfam" id="PF01590">
    <property type="entry name" value="GAF"/>
    <property type="match status" value="1"/>
</dbReference>
<dbReference type="InterPro" id="IPR029016">
    <property type="entry name" value="GAF-like_dom_sf"/>
</dbReference>
<dbReference type="InterPro" id="IPR003594">
    <property type="entry name" value="HATPase_dom"/>
</dbReference>
<dbReference type="Pfam" id="PF00512">
    <property type="entry name" value="HisKA"/>
    <property type="match status" value="1"/>
</dbReference>
<evidence type="ECO:0000313" key="11">
    <source>
        <dbReference type="Proteomes" id="UP001191082"/>
    </source>
</evidence>